<dbReference type="PANTHER" id="PTHR30570:SF1">
    <property type="entry name" value="PHOSPHATE-BINDING PROTEIN PSTS"/>
    <property type="match status" value="1"/>
</dbReference>
<sequence length="553" mass="58048">MIFPDRARTLAPGSGCLEGRTIPHFVTTIRHAASLALAWALSLSPAPAPAQVADDVTLRSQDGGVSITGTLLGFDGEFYRIASQYGELTVDSSGVRCEGVACPSLTDFVAELRLSGSGTIGRVLLPALIEGFALREGYVADRSGGTEGETGTETIYTLGDGVTGKRLARFVIANSNTDEGFADLLADEADMVMALREIRPDEAARAAEAGLGDLRQAKWSRVLALDALVPVVAAANPVEAISIAALEGVLAGRIENWTALGGPDAPITLHLPAVTSGLAQSIERRLTDARASGVAGNVLRHATQDALAGAVAIDPFGLGIASFSETGLARPLALTGECGFILRATRRTIKTEDWPLTAPMFLYLPARRLPKIARDFLAYAASPPAQNVIRRVGFTDQASEEVPIADQGARLANAIAVAEGEAGLSELKRLQETLAPRRRLTTSFRFEPGSARLDAQSRANVAGLAAAIEAGLFDTRDILFAGFSDGVGPAAANRAIARKRAEAVRAAVLEAAEAADPGRLSTRADAFGEAMPMACDDTTWGRGANRRVEVWLD</sequence>
<dbReference type="InterPro" id="IPR006665">
    <property type="entry name" value="OmpA-like"/>
</dbReference>
<dbReference type="InterPro" id="IPR024370">
    <property type="entry name" value="PBP_domain"/>
</dbReference>
<feature type="domain" description="OmpA-like" evidence="3">
    <location>
        <begin position="433"/>
        <end position="553"/>
    </location>
</feature>
<dbReference type="Pfam" id="PF00691">
    <property type="entry name" value="OmpA"/>
    <property type="match status" value="1"/>
</dbReference>
<evidence type="ECO:0000313" key="4">
    <source>
        <dbReference type="EMBL" id="SIS57496.1"/>
    </source>
</evidence>
<dbReference type="SUPFAM" id="SSF103088">
    <property type="entry name" value="OmpA-like"/>
    <property type="match status" value="1"/>
</dbReference>
<evidence type="ECO:0000259" key="3">
    <source>
        <dbReference type="PROSITE" id="PS51123"/>
    </source>
</evidence>
<dbReference type="EMBL" id="FTOQ01000001">
    <property type="protein sequence ID" value="SIS57496.1"/>
    <property type="molecule type" value="Genomic_DNA"/>
</dbReference>
<dbReference type="CDD" id="cd07185">
    <property type="entry name" value="OmpA_C-like"/>
    <property type="match status" value="1"/>
</dbReference>
<dbReference type="Proteomes" id="UP000186684">
    <property type="component" value="Unassembled WGS sequence"/>
</dbReference>
<dbReference type="PROSITE" id="PS51123">
    <property type="entry name" value="OMPA_2"/>
    <property type="match status" value="1"/>
</dbReference>
<keyword evidence="2" id="KW-0472">Membrane</keyword>
<dbReference type="GO" id="GO:0016020">
    <property type="term" value="C:membrane"/>
    <property type="evidence" value="ECO:0007669"/>
    <property type="project" value="UniProtKB-UniRule"/>
</dbReference>
<organism evidence="4 5">
    <name type="scientific">Roseivivax lentus</name>
    <dbReference type="NCBI Taxonomy" id="633194"/>
    <lineage>
        <taxon>Bacteria</taxon>
        <taxon>Pseudomonadati</taxon>
        <taxon>Pseudomonadota</taxon>
        <taxon>Alphaproteobacteria</taxon>
        <taxon>Rhodobacterales</taxon>
        <taxon>Roseobacteraceae</taxon>
        <taxon>Roseivivax</taxon>
    </lineage>
</organism>
<evidence type="ECO:0000256" key="2">
    <source>
        <dbReference type="PROSITE-ProRule" id="PRU00473"/>
    </source>
</evidence>
<keyword evidence="1" id="KW-0732">Signal</keyword>
<dbReference type="Gene3D" id="3.30.1330.60">
    <property type="entry name" value="OmpA-like domain"/>
    <property type="match status" value="1"/>
</dbReference>
<dbReference type="STRING" id="633194.SAMN05421759_101514"/>
<dbReference type="InterPro" id="IPR050811">
    <property type="entry name" value="Phosphate_ABC_transporter"/>
</dbReference>
<name>A0A1N7K7F8_9RHOB</name>
<accession>A0A1N7K7F8</accession>
<protein>
    <submittedName>
        <fullName evidence="4">Phosphate ABC transporter substrate-binding protein, PhoT family</fullName>
    </submittedName>
</protein>
<dbReference type="Pfam" id="PF12849">
    <property type="entry name" value="PBP_like_2"/>
    <property type="match status" value="1"/>
</dbReference>
<proteinExistence type="predicted"/>
<dbReference type="AlphaFoldDB" id="A0A1N7K7F8"/>
<gene>
    <name evidence="4" type="ORF">SAMN05421759_101514</name>
</gene>
<dbReference type="PANTHER" id="PTHR30570">
    <property type="entry name" value="PERIPLASMIC PHOSPHATE BINDING COMPONENT OF PHOSPHATE ABC TRANSPORTER"/>
    <property type="match status" value="1"/>
</dbReference>
<dbReference type="Gene3D" id="3.40.190.10">
    <property type="entry name" value="Periplasmic binding protein-like II"/>
    <property type="match status" value="2"/>
</dbReference>
<dbReference type="InterPro" id="IPR036737">
    <property type="entry name" value="OmpA-like_sf"/>
</dbReference>
<reference evidence="5" key="1">
    <citation type="submission" date="2017-01" db="EMBL/GenBank/DDBJ databases">
        <authorList>
            <person name="Varghese N."/>
            <person name="Submissions S."/>
        </authorList>
    </citation>
    <scope>NUCLEOTIDE SEQUENCE [LARGE SCALE GENOMIC DNA]</scope>
    <source>
        <strain evidence="5">DSM 29430</strain>
    </source>
</reference>
<evidence type="ECO:0000313" key="5">
    <source>
        <dbReference type="Proteomes" id="UP000186684"/>
    </source>
</evidence>
<evidence type="ECO:0000256" key="1">
    <source>
        <dbReference type="ARBA" id="ARBA00022729"/>
    </source>
</evidence>
<dbReference type="SUPFAM" id="SSF53850">
    <property type="entry name" value="Periplasmic binding protein-like II"/>
    <property type="match status" value="1"/>
</dbReference>
<keyword evidence="5" id="KW-1185">Reference proteome</keyword>